<sequence length="117" mass="13037">MAGVQSTEEEPIISKEHLFVISDDMTQDHDSVLHIQKLISKHLQDSKCIIKNMHEFTDGCAGQYKSRHYLGDLSCSLATLGYTVQRNFFATSHAKGEQDAAGSHIQCKAEGNYCHPL</sequence>
<dbReference type="EMBL" id="CALNXI010001105">
    <property type="protein sequence ID" value="CAH3155719.1"/>
    <property type="molecule type" value="Genomic_DNA"/>
</dbReference>
<name>A0ABN8Q4Z0_9CNID</name>
<accession>A0ABN8Q4Z0</accession>
<reference evidence="1 2" key="1">
    <citation type="submission" date="2022-05" db="EMBL/GenBank/DDBJ databases">
        <authorList>
            <consortium name="Genoscope - CEA"/>
            <person name="William W."/>
        </authorList>
    </citation>
    <scope>NUCLEOTIDE SEQUENCE [LARGE SCALE GENOMIC DNA]</scope>
</reference>
<proteinExistence type="predicted"/>
<comment type="caution">
    <text evidence="1">The sequence shown here is derived from an EMBL/GenBank/DDBJ whole genome shotgun (WGS) entry which is preliminary data.</text>
</comment>
<protein>
    <submittedName>
        <fullName evidence="1">Uncharacterized protein</fullName>
    </submittedName>
</protein>
<keyword evidence="2" id="KW-1185">Reference proteome</keyword>
<dbReference type="PANTHER" id="PTHR46601:SF1">
    <property type="entry name" value="ADF-H DOMAIN-CONTAINING PROTEIN"/>
    <property type="match status" value="1"/>
</dbReference>
<organism evidence="1 2">
    <name type="scientific">Porites evermanni</name>
    <dbReference type="NCBI Taxonomy" id="104178"/>
    <lineage>
        <taxon>Eukaryota</taxon>
        <taxon>Metazoa</taxon>
        <taxon>Cnidaria</taxon>
        <taxon>Anthozoa</taxon>
        <taxon>Hexacorallia</taxon>
        <taxon>Scleractinia</taxon>
        <taxon>Fungiina</taxon>
        <taxon>Poritidae</taxon>
        <taxon>Porites</taxon>
    </lineage>
</organism>
<dbReference type="Proteomes" id="UP001159427">
    <property type="component" value="Unassembled WGS sequence"/>
</dbReference>
<dbReference type="PANTHER" id="PTHR46601">
    <property type="entry name" value="ULP_PROTEASE DOMAIN-CONTAINING PROTEIN"/>
    <property type="match status" value="1"/>
</dbReference>
<gene>
    <name evidence="1" type="ORF">PEVE_00001932</name>
</gene>
<evidence type="ECO:0000313" key="1">
    <source>
        <dbReference type="EMBL" id="CAH3155719.1"/>
    </source>
</evidence>
<evidence type="ECO:0000313" key="2">
    <source>
        <dbReference type="Proteomes" id="UP001159427"/>
    </source>
</evidence>